<reference evidence="2 3" key="1">
    <citation type="submission" date="2024-06" db="EMBL/GenBank/DDBJ databases">
        <title>Genomic Encyclopedia of Type Strains, Phase IV (KMG-IV): sequencing the most valuable type-strain genomes for metagenomic binning, comparative biology and taxonomic classification.</title>
        <authorList>
            <person name="Goeker M."/>
        </authorList>
    </citation>
    <scope>NUCLEOTIDE SEQUENCE [LARGE SCALE GENOMIC DNA]</scope>
    <source>
        <strain evidence="2 3">DSM 105042</strain>
    </source>
</reference>
<dbReference type="Proteomes" id="UP001549031">
    <property type="component" value="Unassembled WGS sequence"/>
</dbReference>
<gene>
    <name evidence="2" type="ORF">ABID21_000181</name>
</gene>
<name>A0ABV2H0Q4_9HYPH</name>
<evidence type="ECO:0000256" key="1">
    <source>
        <dbReference type="SAM" id="MobiDB-lite"/>
    </source>
</evidence>
<comment type="caution">
    <text evidence="2">The sequence shown here is derived from an EMBL/GenBank/DDBJ whole genome shotgun (WGS) entry which is preliminary data.</text>
</comment>
<evidence type="ECO:0000313" key="2">
    <source>
        <dbReference type="EMBL" id="MET3584089.1"/>
    </source>
</evidence>
<evidence type="ECO:0000313" key="3">
    <source>
        <dbReference type="Proteomes" id="UP001549031"/>
    </source>
</evidence>
<dbReference type="EMBL" id="JBEPLJ010000001">
    <property type="protein sequence ID" value="MET3584089.1"/>
    <property type="molecule type" value="Genomic_DNA"/>
</dbReference>
<protein>
    <submittedName>
        <fullName evidence="2">Uncharacterized protein</fullName>
    </submittedName>
</protein>
<proteinExistence type="predicted"/>
<accession>A0ABV2H0Q4</accession>
<keyword evidence="3" id="KW-1185">Reference proteome</keyword>
<sequence length="54" mass="5574">MSSSTPTLSGSQPTAARTRSLSSPPWISSNLGAVGLQCLADQPARLGQHLVKIV</sequence>
<dbReference type="RefSeq" id="WP_247242127.1">
    <property type="nucleotide sequence ID" value="NZ_JALJRA010000001.1"/>
</dbReference>
<organism evidence="2 3">
    <name type="scientific">Pseudorhizobium tarimense</name>
    <dbReference type="NCBI Taxonomy" id="1079109"/>
    <lineage>
        <taxon>Bacteria</taxon>
        <taxon>Pseudomonadati</taxon>
        <taxon>Pseudomonadota</taxon>
        <taxon>Alphaproteobacteria</taxon>
        <taxon>Hyphomicrobiales</taxon>
        <taxon>Rhizobiaceae</taxon>
        <taxon>Rhizobium/Agrobacterium group</taxon>
        <taxon>Pseudorhizobium</taxon>
    </lineage>
</organism>
<feature type="region of interest" description="Disordered" evidence="1">
    <location>
        <begin position="1"/>
        <end position="24"/>
    </location>
</feature>